<dbReference type="Proteomes" id="UP000000429">
    <property type="component" value="Chromosome"/>
</dbReference>
<keyword evidence="2" id="KW-1185">Reference proteome</keyword>
<protein>
    <submittedName>
        <fullName evidence="1">Uncharacterized protein</fullName>
    </submittedName>
</protein>
<dbReference type="InParanoid" id="O24856"/>
<dbReference type="EnsemblBacteria" id="AAD07084">
    <property type="protein sequence ID" value="AAD07084"/>
    <property type="gene ID" value="HP_0007"/>
</dbReference>
<accession>O24856</accession>
<evidence type="ECO:0000313" key="1">
    <source>
        <dbReference type="EMBL" id="AAD07084.1"/>
    </source>
</evidence>
<dbReference type="PIR" id="G64520">
    <property type="entry name" value="G64520"/>
</dbReference>
<dbReference type="AlphaFoldDB" id="O24856"/>
<dbReference type="KEGG" id="hpy:HP_0007"/>
<name>O24856_HELPY</name>
<sequence>MLMVTRVGFEPTAHSLKGNCSTS</sequence>
<reference evidence="1 2" key="1">
    <citation type="journal article" date="1997" name="Nature">
        <title>The complete genome sequence of the gastric pathogen Helicobacter pylori.</title>
        <authorList>
            <person name="Tomb J.-F."/>
            <person name="White O."/>
            <person name="Kerlavage A.R."/>
            <person name="Clayton R.A."/>
            <person name="Sutton G.G."/>
            <person name="Fleischmann R.D."/>
            <person name="Ketchum K.A."/>
            <person name="Klenk H.P."/>
            <person name="Gill S."/>
            <person name="Dougherty B.A."/>
            <person name="Nelson K."/>
            <person name="Quackenbush J."/>
            <person name="Zhou L."/>
            <person name="Kirkness E.F."/>
            <person name="Peterson S."/>
            <person name="Loftus B."/>
            <person name="Richardson D."/>
            <person name="Dodson R."/>
            <person name="Khalak H.G."/>
            <person name="Glodek A."/>
            <person name="McKenney K."/>
            <person name="Fitzegerald L.M."/>
            <person name="Lee N."/>
            <person name="Adams M.D."/>
            <person name="Hickey E.K."/>
            <person name="Berg D.E."/>
            <person name="Gocayne J.D."/>
            <person name="Utterback T.R."/>
            <person name="Peterson J.D."/>
            <person name="Kelley J.M."/>
            <person name="Karp P.D."/>
            <person name="Smith H.O."/>
            <person name="Fraser C.M."/>
            <person name="Venter J.C."/>
        </authorList>
    </citation>
    <scope>NUCLEOTIDE SEQUENCE [LARGE SCALE GENOMIC DNA]</scope>
    <source>
        <strain evidence="2">ATCC 700392 / 26695</strain>
    </source>
</reference>
<dbReference type="IntAct" id="O24856">
    <property type="interactions" value="2"/>
</dbReference>
<gene>
    <name evidence="1" type="ordered locus">HP_0007</name>
</gene>
<organism evidence="1 2">
    <name type="scientific">Helicobacter pylori (strain ATCC 700392 / 26695)</name>
    <name type="common">Campylobacter pylori</name>
    <dbReference type="NCBI Taxonomy" id="85962"/>
    <lineage>
        <taxon>Bacteria</taxon>
        <taxon>Pseudomonadati</taxon>
        <taxon>Campylobacterota</taxon>
        <taxon>Epsilonproteobacteria</taxon>
        <taxon>Campylobacterales</taxon>
        <taxon>Helicobacteraceae</taxon>
        <taxon>Helicobacter</taxon>
    </lineage>
</organism>
<dbReference type="EMBL" id="AE000511">
    <property type="protein sequence ID" value="AAD07084.1"/>
    <property type="molecule type" value="Genomic_DNA"/>
</dbReference>
<evidence type="ECO:0000313" key="2">
    <source>
        <dbReference type="Proteomes" id="UP000000429"/>
    </source>
</evidence>
<proteinExistence type="predicted"/>